<dbReference type="SUPFAM" id="SSF52266">
    <property type="entry name" value="SGNH hydrolase"/>
    <property type="match status" value="1"/>
</dbReference>
<keyword evidence="2" id="KW-0378">Hydrolase</keyword>
<dbReference type="EC" id="3.1.1.5" evidence="2"/>
<comment type="caution">
    <text evidence="2">The sequence shown here is derived from an EMBL/GenBank/DDBJ whole genome shotgun (WGS) entry which is preliminary data.</text>
</comment>
<accession>A0ABT9UCT7</accession>
<dbReference type="Pfam" id="PF13472">
    <property type="entry name" value="Lipase_GDSL_2"/>
    <property type="match status" value="1"/>
</dbReference>
<evidence type="ECO:0000313" key="2">
    <source>
        <dbReference type="EMBL" id="MDQ0117467.1"/>
    </source>
</evidence>
<dbReference type="GO" id="GO:0004622">
    <property type="term" value="F:phosphatidylcholine lysophospholipase activity"/>
    <property type="evidence" value="ECO:0007669"/>
    <property type="project" value="UniProtKB-EC"/>
</dbReference>
<organism evidence="2 3">
    <name type="scientific">Pseudarthrobacter defluvii</name>
    <dbReference type="NCBI Taxonomy" id="410837"/>
    <lineage>
        <taxon>Bacteria</taxon>
        <taxon>Bacillati</taxon>
        <taxon>Actinomycetota</taxon>
        <taxon>Actinomycetes</taxon>
        <taxon>Micrococcales</taxon>
        <taxon>Micrococcaceae</taxon>
        <taxon>Pseudarthrobacter</taxon>
    </lineage>
</organism>
<evidence type="ECO:0000259" key="1">
    <source>
        <dbReference type="Pfam" id="PF13472"/>
    </source>
</evidence>
<dbReference type="Gene3D" id="3.40.50.1110">
    <property type="entry name" value="SGNH hydrolase"/>
    <property type="match status" value="1"/>
</dbReference>
<sequence length="296" mass="29528">MPPAKASTMRGAAWAVAAVVAGLVVAGSGGDGISAGPGGSSLSRAAPGQAANNQASAVKPGTAKVSVAATAHVLNTGNGRLEAVVPDVGKTVLLIGDSQSEPVDGWPRLGLAAAGYNVYFCGRGGTGYVAANGATGNYVDALQRGDWQLPSGTPALIVVEGGGNDAAGGASNAQIERNAERLIAELRSRYPGTRLAMIGTLARGSNDGGGRRSEVDALLGAVAAANGLPFISTGDWLTRYGLAKDLADAVHMNPQGRTALGGILEHRLRELGLDRKAAAEQGALVAVPAGGSTFQD</sequence>
<dbReference type="Proteomes" id="UP001226389">
    <property type="component" value="Unassembled WGS sequence"/>
</dbReference>
<dbReference type="EMBL" id="JAUSSY010000002">
    <property type="protein sequence ID" value="MDQ0117467.1"/>
    <property type="molecule type" value="Genomic_DNA"/>
</dbReference>
<proteinExistence type="predicted"/>
<dbReference type="InterPro" id="IPR013830">
    <property type="entry name" value="SGNH_hydro"/>
</dbReference>
<keyword evidence="3" id="KW-1185">Reference proteome</keyword>
<dbReference type="EC" id="3.1.2.-" evidence="2"/>
<evidence type="ECO:0000313" key="3">
    <source>
        <dbReference type="Proteomes" id="UP001226389"/>
    </source>
</evidence>
<dbReference type="CDD" id="cd00229">
    <property type="entry name" value="SGNH_hydrolase"/>
    <property type="match status" value="1"/>
</dbReference>
<protein>
    <submittedName>
        <fullName evidence="2">Acyl-CoA thioesterase-1</fullName>
        <ecNumber evidence="2">3.1.1.5</ecNumber>
        <ecNumber evidence="2">3.1.2.-</ecNumber>
    </submittedName>
</protein>
<name>A0ABT9UCT7_9MICC</name>
<gene>
    <name evidence="2" type="ORF">J2T22_000637</name>
</gene>
<dbReference type="RefSeq" id="WP_307488316.1">
    <property type="nucleotide sequence ID" value="NZ_JAUSSY010000002.1"/>
</dbReference>
<reference evidence="2 3" key="1">
    <citation type="submission" date="2023-07" db="EMBL/GenBank/DDBJ databases">
        <title>Sorghum-associated microbial communities from plants grown in Nebraska, USA.</title>
        <authorList>
            <person name="Schachtman D."/>
        </authorList>
    </citation>
    <scope>NUCLEOTIDE SEQUENCE [LARGE SCALE GENOMIC DNA]</scope>
    <source>
        <strain evidence="2 3">DS994</strain>
    </source>
</reference>
<dbReference type="InterPro" id="IPR036514">
    <property type="entry name" value="SGNH_hydro_sf"/>
</dbReference>
<feature type="domain" description="SGNH hydrolase-type esterase" evidence="1">
    <location>
        <begin position="95"/>
        <end position="256"/>
    </location>
</feature>